<keyword evidence="1" id="KW-1133">Transmembrane helix</keyword>
<keyword evidence="3" id="KW-1185">Reference proteome</keyword>
<keyword evidence="1" id="KW-0472">Membrane</keyword>
<dbReference type="RefSeq" id="WP_307476453.1">
    <property type="nucleotide sequence ID" value="NZ_JAUSUB010000014.1"/>
</dbReference>
<comment type="caution">
    <text evidence="2">The sequence shown here is derived from an EMBL/GenBank/DDBJ whole genome shotgun (WGS) entry which is preliminary data.</text>
</comment>
<sequence>MNWILPFGLTICAFWILYFSTQSLPVCLLGGVVAFTAGVIGSAFILKKRRENHE</sequence>
<organism evidence="2 3">
    <name type="scientific">Cytobacillus purgationiresistens</name>
    <dbReference type="NCBI Taxonomy" id="863449"/>
    <lineage>
        <taxon>Bacteria</taxon>
        <taxon>Bacillati</taxon>
        <taxon>Bacillota</taxon>
        <taxon>Bacilli</taxon>
        <taxon>Bacillales</taxon>
        <taxon>Bacillaceae</taxon>
        <taxon>Cytobacillus</taxon>
    </lineage>
</organism>
<proteinExistence type="predicted"/>
<gene>
    <name evidence="2" type="ORF">J2S17_003255</name>
</gene>
<feature type="transmembrane region" description="Helical" evidence="1">
    <location>
        <begin position="23"/>
        <end position="46"/>
    </location>
</feature>
<evidence type="ECO:0000313" key="2">
    <source>
        <dbReference type="EMBL" id="MDQ0271367.1"/>
    </source>
</evidence>
<evidence type="ECO:0000256" key="1">
    <source>
        <dbReference type="SAM" id="Phobius"/>
    </source>
</evidence>
<reference evidence="2 3" key="1">
    <citation type="submission" date="2023-07" db="EMBL/GenBank/DDBJ databases">
        <title>Genomic Encyclopedia of Type Strains, Phase IV (KMG-IV): sequencing the most valuable type-strain genomes for metagenomic binning, comparative biology and taxonomic classification.</title>
        <authorList>
            <person name="Goeker M."/>
        </authorList>
    </citation>
    <scope>NUCLEOTIDE SEQUENCE [LARGE SCALE GENOMIC DNA]</scope>
    <source>
        <strain evidence="2 3">DSM 23494</strain>
    </source>
</reference>
<keyword evidence="1" id="KW-0812">Transmembrane</keyword>
<accession>A0ABU0AJE0</accession>
<name>A0ABU0AJE0_9BACI</name>
<dbReference type="Proteomes" id="UP001238088">
    <property type="component" value="Unassembled WGS sequence"/>
</dbReference>
<protein>
    <submittedName>
        <fullName evidence="2">Uncharacterized protein</fullName>
    </submittedName>
</protein>
<dbReference type="EMBL" id="JAUSUB010000014">
    <property type="protein sequence ID" value="MDQ0271367.1"/>
    <property type="molecule type" value="Genomic_DNA"/>
</dbReference>
<evidence type="ECO:0000313" key="3">
    <source>
        <dbReference type="Proteomes" id="UP001238088"/>
    </source>
</evidence>